<reference evidence="3 4" key="1">
    <citation type="journal article" date="2018" name="IMA Fungus">
        <title>IMA Genome-F 9: Draft genome sequence of Annulohypoxylon stygium, Aspergillus mulundensis, Berkeleyomyces basicola (syn. Thielaviopsis basicola), Ceratocystis smalleyi, two Cercospora beticola strains, Coleophoma cylindrospora, Fusarium fracticaudum, Phialophora cf. hyalina, and Morchella septimelata.</title>
        <authorList>
            <person name="Wingfield B.D."/>
            <person name="Bills G.F."/>
            <person name="Dong Y."/>
            <person name="Huang W."/>
            <person name="Nel W.J."/>
            <person name="Swalarsk-Parry B.S."/>
            <person name="Vaghefi N."/>
            <person name="Wilken P.M."/>
            <person name="An Z."/>
            <person name="de Beer Z.W."/>
            <person name="De Vos L."/>
            <person name="Chen L."/>
            <person name="Duong T.A."/>
            <person name="Gao Y."/>
            <person name="Hammerbacher A."/>
            <person name="Kikkert J.R."/>
            <person name="Li Y."/>
            <person name="Li H."/>
            <person name="Li K."/>
            <person name="Li Q."/>
            <person name="Liu X."/>
            <person name="Ma X."/>
            <person name="Naidoo K."/>
            <person name="Pethybridge S.J."/>
            <person name="Sun J."/>
            <person name="Steenkamp E.T."/>
            <person name="van der Nest M.A."/>
            <person name="van Wyk S."/>
            <person name="Wingfield M.J."/>
            <person name="Xiong C."/>
            <person name="Yue Q."/>
            <person name="Zhang X."/>
        </authorList>
    </citation>
    <scope>NUCLEOTIDE SEQUENCE [LARGE SCALE GENOMIC DNA]</scope>
    <source>
        <strain evidence="3 4">BP6252</strain>
    </source>
</reference>
<evidence type="ECO:0000313" key="3">
    <source>
        <dbReference type="EMBL" id="RDW80159.1"/>
    </source>
</evidence>
<dbReference type="EMBL" id="PDLM01000004">
    <property type="protein sequence ID" value="RDW80159.1"/>
    <property type="molecule type" value="Genomic_DNA"/>
</dbReference>
<dbReference type="PANTHER" id="PTHR33112:SF16">
    <property type="entry name" value="HETEROKARYON INCOMPATIBILITY DOMAIN-CONTAINING PROTEIN"/>
    <property type="match status" value="1"/>
</dbReference>
<protein>
    <recommendedName>
        <fullName evidence="2">Heterokaryon incompatibility domain-containing protein</fullName>
    </recommendedName>
</protein>
<gene>
    <name evidence="3" type="ORF">BP6252_04797</name>
</gene>
<dbReference type="OrthoDB" id="5362512at2759"/>
<accession>A0A3D8S1I8</accession>
<feature type="domain" description="Heterokaryon incompatibility" evidence="2">
    <location>
        <begin position="229"/>
        <end position="379"/>
    </location>
</feature>
<dbReference type="Proteomes" id="UP000256645">
    <property type="component" value="Unassembled WGS sequence"/>
</dbReference>
<organism evidence="3 4">
    <name type="scientific">Coleophoma cylindrospora</name>
    <dbReference type="NCBI Taxonomy" id="1849047"/>
    <lineage>
        <taxon>Eukaryota</taxon>
        <taxon>Fungi</taxon>
        <taxon>Dikarya</taxon>
        <taxon>Ascomycota</taxon>
        <taxon>Pezizomycotina</taxon>
        <taxon>Leotiomycetes</taxon>
        <taxon>Helotiales</taxon>
        <taxon>Dermateaceae</taxon>
        <taxon>Coleophoma</taxon>
    </lineage>
</organism>
<name>A0A3D8S1I8_9HELO</name>
<feature type="region of interest" description="Disordered" evidence="1">
    <location>
        <begin position="656"/>
        <end position="685"/>
    </location>
</feature>
<dbReference type="AlphaFoldDB" id="A0A3D8S1I8"/>
<keyword evidence="4" id="KW-1185">Reference proteome</keyword>
<evidence type="ECO:0000256" key="1">
    <source>
        <dbReference type="SAM" id="MobiDB-lite"/>
    </source>
</evidence>
<proteinExistence type="predicted"/>
<evidence type="ECO:0000313" key="4">
    <source>
        <dbReference type="Proteomes" id="UP000256645"/>
    </source>
</evidence>
<dbReference type="Pfam" id="PF06985">
    <property type="entry name" value="HET"/>
    <property type="match status" value="1"/>
</dbReference>
<dbReference type="PANTHER" id="PTHR33112">
    <property type="entry name" value="DOMAIN PROTEIN, PUTATIVE-RELATED"/>
    <property type="match status" value="1"/>
</dbReference>
<sequence length="685" mass="76237">MSEELASLAELSLNMTPCARCKLIDLVSIAALKRHYQTLGRSDVPIGYPHHATYRELRDSAKHCPSCALFYEASNADERFPNKPPINEDDCVRLSAVTAQQWPRYILEDSPASAAALFGLMVEVESPTSNSSSYQKRLDLWVPYDSPSRLASDVLQRPVGPANDTTIISQWLSHCNASHPVCRKTAPGIESAGEDNMVTLPTRVIDVLGSEENGHQLYLHTTNGSKGKYLALSHCWGKAQVTRTISSNLSDFQQCIPIDMLCKNFQDAIFVTKSLGFQYLWVDSLCIIQDSATDWESESSKMAKVYNLAALTLSAANASAADEGFLKPRIPAIERSVALPHYNGYRNPDGHYYVAAALDDFSKEVDMAPLSTRGWTLQERLLSRRNVFFGRDQFHWECQEARWSESTHLLKQESSDSGGDMSMWRRSLYQSANDDAKVFDIWWALVREYTKRSLTHGSDILPALSGIASIFSQNIHAAGNRYVAGLWSHNSDLARGLLWKSFGRTAEDQRKIRAPSWSWISHQGRIDPASSNGATVIIEDVDIQVELSGQDQFGALRSAKLSFTGFLVAIPIIKRTGPDYQDLDGKQLYVYTTAVLHDEKMHQVGTGVLDEPNAPIASPIYCVPIRHHQRGMDVLLLRKLAESENSYQRVGTAELADHPRPATPSLGSPMMKLLSSAEKQRISIT</sequence>
<dbReference type="InterPro" id="IPR010730">
    <property type="entry name" value="HET"/>
</dbReference>
<comment type="caution">
    <text evidence="3">The sequence shown here is derived from an EMBL/GenBank/DDBJ whole genome shotgun (WGS) entry which is preliminary data.</text>
</comment>
<evidence type="ECO:0000259" key="2">
    <source>
        <dbReference type="Pfam" id="PF06985"/>
    </source>
</evidence>
<dbReference type="STRING" id="1849047.A0A3D8S1I8"/>